<gene>
    <name evidence="3" type="ORF">POSPLADRAFT_1159809</name>
</gene>
<dbReference type="CDD" id="cd14016">
    <property type="entry name" value="STKc_CK1"/>
    <property type="match status" value="1"/>
</dbReference>
<feature type="domain" description="Protein kinase" evidence="2">
    <location>
        <begin position="15"/>
        <end position="287"/>
    </location>
</feature>
<dbReference type="GO" id="GO:0004672">
    <property type="term" value="F:protein kinase activity"/>
    <property type="evidence" value="ECO:0007669"/>
    <property type="project" value="InterPro"/>
</dbReference>
<evidence type="ECO:0000313" key="4">
    <source>
        <dbReference type="Proteomes" id="UP000194127"/>
    </source>
</evidence>
<dbReference type="InterPro" id="IPR050235">
    <property type="entry name" value="CK1_Ser-Thr_kinase"/>
</dbReference>
<sequence length="537" mass="60310">MPETQHDYPDVVANYLLQECLGSGFSGSIFRGVNVYNGQQAAVKLQPVDVDCPTNMFERNFYPAIQGGMGIPSLHACGVQGKYDYLVIDLLGPSLDSLFRKSGKDVMDLRSVCCIAMQVISRLEHMHGKGVLHRDIQLGNCVVGLGSNKWLIYMIDFGFSKFFIDQTTRRHIPDSKEPRDFIGNYWFTSVGVHCKGKVPSRRDDMEAVALMLIHLLTPGGLSWTRNGVPRTDAEHDRLIREKRKARPEDLCRGLPAEFEEFLRYCRRLKFEACPDYNYWVNEFRELLGENGYPTSSRFVWPPLDPKVCCPAGRTMPPARRPPANDTDMVGILNELANLQIGERPVLANRNAMVNGVRVNAAEGKKSNTTETTIVLSSGDENTQGKGSAQLPKAAHLAKLRRTVSQVTNNEALAEVVDEFVQVLQTHRSRTLTKEAFAFLDALYKQLADPSVYVRPMRTSLPRDSAEARENAPVQRRYAKQNKLWLLRRDVARARNNQAIAQMVVEFGATINKSSGRTITKDAFAFLDGLSERLRTLA</sequence>
<evidence type="ECO:0000259" key="2">
    <source>
        <dbReference type="PROSITE" id="PS50011"/>
    </source>
</evidence>
<dbReference type="SMART" id="SM00220">
    <property type="entry name" value="S_TKc"/>
    <property type="match status" value="1"/>
</dbReference>
<dbReference type="PROSITE" id="PS50011">
    <property type="entry name" value="PROTEIN_KINASE_DOM"/>
    <property type="match status" value="1"/>
</dbReference>
<dbReference type="Pfam" id="PF00069">
    <property type="entry name" value="Pkinase"/>
    <property type="match status" value="1"/>
</dbReference>
<protein>
    <recommendedName>
        <fullName evidence="2">Protein kinase domain-containing protein</fullName>
    </recommendedName>
</protein>
<dbReference type="Gene3D" id="1.10.510.10">
    <property type="entry name" value="Transferase(Phosphotransferase) domain 1"/>
    <property type="match status" value="1"/>
</dbReference>
<dbReference type="EMBL" id="KZ110613">
    <property type="protein sequence ID" value="OSX56559.1"/>
    <property type="molecule type" value="Genomic_DNA"/>
</dbReference>
<dbReference type="GeneID" id="36332411"/>
<proteinExistence type="predicted"/>
<keyword evidence="1" id="KW-0547">Nucleotide-binding</keyword>
<keyword evidence="1" id="KW-0067">ATP-binding</keyword>
<evidence type="ECO:0000313" key="3">
    <source>
        <dbReference type="EMBL" id="OSX56559.1"/>
    </source>
</evidence>
<dbReference type="PROSITE" id="PS00107">
    <property type="entry name" value="PROTEIN_KINASE_ATP"/>
    <property type="match status" value="1"/>
</dbReference>
<accession>A0A1X6MJR9</accession>
<evidence type="ECO:0000256" key="1">
    <source>
        <dbReference type="PROSITE-ProRule" id="PRU10141"/>
    </source>
</evidence>
<dbReference type="STRING" id="670580.A0A1X6MJR9"/>
<keyword evidence="4" id="KW-1185">Reference proteome</keyword>
<dbReference type="OrthoDB" id="5979581at2759"/>
<dbReference type="RefSeq" id="XP_024333353.1">
    <property type="nucleotide sequence ID" value="XM_024487462.1"/>
</dbReference>
<dbReference type="SUPFAM" id="SSF56112">
    <property type="entry name" value="Protein kinase-like (PK-like)"/>
    <property type="match status" value="1"/>
</dbReference>
<dbReference type="InterPro" id="IPR000719">
    <property type="entry name" value="Prot_kinase_dom"/>
</dbReference>
<dbReference type="AlphaFoldDB" id="A0A1X6MJR9"/>
<organism evidence="3 4">
    <name type="scientific">Postia placenta MAD-698-R-SB12</name>
    <dbReference type="NCBI Taxonomy" id="670580"/>
    <lineage>
        <taxon>Eukaryota</taxon>
        <taxon>Fungi</taxon>
        <taxon>Dikarya</taxon>
        <taxon>Basidiomycota</taxon>
        <taxon>Agaricomycotina</taxon>
        <taxon>Agaricomycetes</taxon>
        <taxon>Polyporales</taxon>
        <taxon>Adustoporiaceae</taxon>
        <taxon>Rhodonia</taxon>
    </lineage>
</organism>
<reference evidence="3 4" key="1">
    <citation type="submission" date="2017-04" db="EMBL/GenBank/DDBJ databases">
        <title>Genome Sequence of the Model Brown-Rot Fungus Postia placenta SB12.</title>
        <authorList>
            <consortium name="DOE Joint Genome Institute"/>
            <person name="Gaskell J."/>
            <person name="Kersten P."/>
            <person name="Larrondo L.F."/>
            <person name="Canessa P."/>
            <person name="Martinez D."/>
            <person name="Hibbett D."/>
            <person name="Schmoll M."/>
            <person name="Kubicek C.P."/>
            <person name="Martinez A.T."/>
            <person name="Yadav J."/>
            <person name="Master E."/>
            <person name="Magnuson J.K."/>
            <person name="James T."/>
            <person name="Yaver D."/>
            <person name="Berka R."/>
            <person name="Labutti K."/>
            <person name="Lipzen A."/>
            <person name="Aerts A."/>
            <person name="Barry K."/>
            <person name="Henrissat B."/>
            <person name="Blanchette R."/>
            <person name="Grigoriev I."/>
            <person name="Cullen D."/>
        </authorList>
    </citation>
    <scope>NUCLEOTIDE SEQUENCE [LARGE SCALE GENOMIC DNA]</scope>
    <source>
        <strain evidence="3 4">MAD-698-R-SB12</strain>
    </source>
</reference>
<feature type="binding site" evidence="1">
    <location>
        <position position="44"/>
    </location>
    <ligand>
        <name>ATP</name>
        <dbReference type="ChEBI" id="CHEBI:30616"/>
    </ligand>
</feature>
<dbReference type="PANTHER" id="PTHR11909">
    <property type="entry name" value="CASEIN KINASE-RELATED"/>
    <property type="match status" value="1"/>
</dbReference>
<dbReference type="GO" id="GO:0005524">
    <property type="term" value="F:ATP binding"/>
    <property type="evidence" value="ECO:0007669"/>
    <property type="project" value="UniProtKB-UniRule"/>
</dbReference>
<dbReference type="InterPro" id="IPR011009">
    <property type="entry name" value="Kinase-like_dom_sf"/>
</dbReference>
<dbReference type="Proteomes" id="UP000194127">
    <property type="component" value="Unassembled WGS sequence"/>
</dbReference>
<dbReference type="InterPro" id="IPR017441">
    <property type="entry name" value="Protein_kinase_ATP_BS"/>
</dbReference>
<name>A0A1X6MJR9_9APHY</name>